<keyword evidence="2" id="KW-0812">Transmembrane</keyword>
<dbReference type="Gene3D" id="2.60.40.10">
    <property type="entry name" value="Immunoglobulins"/>
    <property type="match status" value="1"/>
</dbReference>
<dbReference type="HOGENOM" id="CLU_648323_0_0_2"/>
<feature type="compositionally biased region" description="Basic and acidic residues" evidence="1">
    <location>
        <begin position="386"/>
        <end position="404"/>
    </location>
</feature>
<evidence type="ECO:0000313" key="4">
    <source>
        <dbReference type="EMBL" id="ADN35824.1"/>
    </source>
</evidence>
<organism evidence="4 5">
    <name type="scientific">Methanolacinia petrolearia (strain DSM 11571 / OCM 486 / SEBR 4847)</name>
    <name type="common">Methanoplanus petrolearius</name>
    <dbReference type="NCBI Taxonomy" id="679926"/>
    <lineage>
        <taxon>Archaea</taxon>
        <taxon>Methanobacteriati</taxon>
        <taxon>Methanobacteriota</taxon>
        <taxon>Stenosarchaea group</taxon>
        <taxon>Methanomicrobia</taxon>
        <taxon>Methanomicrobiales</taxon>
        <taxon>Methanomicrobiaceae</taxon>
        <taxon>Methanolacinia</taxon>
    </lineage>
</organism>
<sequence length="423" mass="46414" precursor="true">MLKLNKKFSFALIIFLMVFVIPCISAAETVQYSQSGQNMSSDRFVVSDFTITSERPEIYPGDTLEMSYVITSEGFYDRLISLPKGLYFTALDPDGNLVEAGKAYTGQFISPGDSIIMKARLTVDKPGTWRIWPSYTIQNKNGIVQYNPEEWAAADIYVEEEDIPLADLTIIEAGTAGTGENGDGLRFYYIVKNTGPLDANTTVSGILLNDEDMGIGNPVGILPAGESQKVFFTLSNVSKGDKITIVLDAAETEDELDEENNDWSFAVNLKNDVSKTSDAADSSAVVSEEPDQSSNQTSSVVYYPATTAVCCDVTAQFIILGIIAVLMSVFSFALGYYYCQSKKCENELGWMYAKIKRLEAGETIDHSYIKADEVLPDEDIAEAEVVLKGKSGKEDSGDKEKPEEEKTEESVDVGTGDKEDKKE</sequence>
<proteinExistence type="predicted"/>
<feature type="region of interest" description="Disordered" evidence="1">
    <location>
        <begin position="386"/>
        <end position="423"/>
    </location>
</feature>
<keyword evidence="2" id="KW-0472">Membrane</keyword>
<dbReference type="STRING" id="679926.Mpet_1057"/>
<dbReference type="KEGG" id="mpi:Mpet_1057"/>
<dbReference type="InterPro" id="IPR011635">
    <property type="entry name" value="CARDB"/>
</dbReference>
<reference evidence="4 5" key="1">
    <citation type="journal article" date="2010" name="Stand. Genomic Sci.">
        <title>Complete genome sequence of Methanoplanus petrolearius type strain (SEBR 4847).</title>
        <authorList>
            <person name="Brambilla E."/>
            <person name="Djao O.D."/>
            <person name="Daligault H."/>
            <person name="Lapidus A."/>
            <person name="Lucas S."/>
            <person name="Hammon N."/>
            <person name="Nolan M."/>
            <person name="Tice H."/>
            <person name="Cheng J.F."/>
            <person name="Han C."/>
            <person name="Tapia R."/>
            <person name="Goodwin L."/>
            <person name="Pitluck S."/>
            <person name="Liolios K."/>
            <person name="Ivanova N."/>
            <person name="Mavromatis K."/>
            <person name="Mikhailova N."/>
            <person name="Pati A."/>
            <person name="Chen A."/>
            <person name="Palaniappan K."/>
            <person name="Land M."/>
            <person name="Hauser L."/>
            <person name="Chang Y.J."/>
            <person name="Jeffries C.D."/>
            <person name="Rohde M."/>
            <person name="Spring S."/>
            <person name="Sikorski J."/>
            <person name="Goker M."/>
            <person name="Woyke T."/>
            <person name="Bristow J."/>
            <person name="Eisen J.A."/>
            <person name="Markowitz V."/>
            <person name="Hugenholtz P."/>
            <person name="Kyrpides N.C."/>
            <person name="Klenk H.P."/>
        </authorList>
    </citation>
    <scope>NUCLEOTIDE SEQUENCE [LARGE SCALE GENOMIC DNA]</scope>
    <source>
        <strain evidence="5">DSM 11571 / OCM 486 / SEBR 4847</strain>
    </source>
</reference>
<protein>
    <recommendedName>
        <fullName evidence="3">CARDB domain-containing protein</fullName>
    </recommendedName>
</protein>
<dbReference type="InterPro" id="IPR013783">
    <property type="entry name" value="Ig-like_fold"/>
</dbReference>
<accession>E1RKH1</accession>
<feature type="domain" description="CARDB" evidence="3">
    <location>
        <begin position="166"/>
        <end position="262"/>
    </location>
</feature>
<dbReference type="EMBL" id="CP002117">
    <property type="protein sequence ID" value="ADN35824.1"/>
    <property type="molecule type" value="Genomic_DNA"/>
</dbReference>
<evidence type="ECO:0000259" key="3">
    <source>
        <dbReference type="Pfam" id="PF07705"/>
    </source>
</evidence>
<dbReference type="Proteomes" id="UP000006565">
    <property type="component" value="Chromosome"/>
</dbReference>
<dbReference type="eggNOG" id="arCOG02532">
    <property type="taxonomic scope" value="Archaea"/>
</dbReference>
<dbReference type="AlphaFoldDB" id="E1RKH1"/>
<name>E1RKH1_METP4</name>
<keyword evidence="2" id="KW-1133">Transmembrane helix</keyword>
<dbReference type="Pfam" id="PF07705">
    <property type="entry name" value="CARDB"/>
    <property type="match status" value="1"/>
</dbReference>
<evidence type="ECO:0000256" key="1">
    <source>
        <dbReference type="SAM" id="MobiDB-lite"/>
    </source>
</evidence>
<keyword evidence="5" id="KW-1185">Reference proteome</keyword>
<feature type="transmembrane region" description="Helical" evidence="2">
    <location>
        <begin position="317"/>
        <end position="339"/>
    </location>
</feature>
<evidence type="ECO:0000313" key="5">
    <source>
        <dbReference type="Proteomes" id="UP000006565"/>
    </source>
</evidence>
<evidence type="ECO:0000256" key="2">
    <source>
        <dbReference type="SAM" id="Phobius"/>
    </source>
</evidence>
<gene>
    <name evidence="4" type="ordered locus">Mpet_1057</name>
</gene>